<dbReference type="Gene3D" id="3.40.50.1000">
    <property type="entry name" value="HAD superfamily/HAD-like"/>
    <property type="match status" value="1"/>
</dbReference>
<dbReference type="InterPro" id="IPR036412">
    <property type="entry name" value="HAD-like_sf"/>
</dbReference>
<dbReference type="Pfam" id="PF08282">
    <property type="entry name" value="Hydrolase_3"/>
    <property type="match status" value="1"/>
</dbReference>
<dbReference type="PANTHER" id="PTHR10000:SF55">
    <property type="entry name" value="5-AMINO-6-(5-PHOSPHO-D-RIBITYLAMINO)URACIL PHOSPHATASE YCSE"/>
    <property type="match status" value="1"/>
</dbReference>
<dbReference type="GO" id="GO:0016791">
    <property type="term" value="F:phosphatase activity"/>
    <property type="evidence" value="ECO:0007669"/>
    <property type="project" value="TreeGrafter"/>
</dbReference>
<dbReference type="NCBIfam" id="TIGR01484">
    <property type="entry name" value="HAD-SF-IIB"/>
    <property type="match status" value="1"/>
</dbReference>
<evidence type="ECO:0000313" key="1">
    <source>
        <dbReference type="EMBL" id="MCZ0702480.1"/>
    </source>
</evidence>
<dbReference type="GO" id="GO:0000287">
    <property type="term" value="F:magnesium ion binding"/>
    <property type="evidence" value="ECO:0007669"/>
    <property type="project" value="TreeGrafter"/>
</dbReference>
<evidence type="ECO:0000313" key="2">
    <source>
        <dbReference type="Proteomes" id="UP001084197"/>
    </source>
</evidence>
<reference evidence="1" key="1">
    <citation type="submission" date="2022-11" db="EMBL/GenBank/DDBJ databases">
        <title>WGS of Natronobacillus azotifigens 24KS-1, an anaerobic diazotrophic haloalkaliphile from soda-rich habitats.</title>
        <authorList>
            <person name="Sorokin D.Y."/>
            <person name="Merkel A.Y."/>
        </authorList>
    </citation>
    <scope>NUCLEOTIDE SEQUENCE</scope>
    <source>
        <strain evidence="1">24KS-1</strain>
    </source>
</reference>
<dbReference type="RefSeq" id="WP_268779249.1">
    <property type="nucleotide sequence ID" value="NZ_JAPRAT010000006.1"/>
</dbReference>
<dbReference type="Proteomes" id="UP001084197">
    <property type="component" value="Unassembled WGS sequence"/>
</dbReference>
<dbReference type="PROSITE" id="PS01228">
    <property type="entry name" value="COF_1"/>
    <property type="match status" value="1"/>
</dbReference>
<dbReference type="InterPro" id="IPR000150">
    <property type="entry name" value="Cof"/>
</dbReference>
<comment type="caution">
    <text evidence="1">The sequence shown here is derived from an EMBL/GenBank/DDBJ whole genome shotgun (WGS) entry which is preliminary data.</text>
</comment>
<dbReference type="SFLD" id="SFLDS00003">
    <property type="entry name" value="Haloacid_Dehalogenase"/>
    <property type="match status" value="1"/>
</dbReference>
<organism evidence="1 2">
    <name type="scientific">Natronobacillus azotifigens</name>
    <dbReference type="NCBI Taxonomy" id="472978"/>
    <lineage>
        <taxon>Bacteria</taxon>
        <taxon>Bacillati</taxon>
        <taxon>Bacillota</taxon>
        <taxon>Bacilli</taxon>
        <taxon>Bacillales</taxon>
        <taxon>Bacillaceae</taxon>
        <taxon>Natronobacillus</taxon>
    </lineage>
</organism>
<gene>
    <name evidence="1" type="ORF">OWO01_04560</name>
</gene>
<keyword evidence="2" id="KW-1185">Reference proteome</keyword>
<accession>A0A9J6RA05</accession>
<dbReference type="CDD" id="cd07516">
    <property type="entry name" value="HAD_Pase"/>
    <property type="match status" value="1"/>
</dbReference>
<dbReference type="AlphaFoldDB" id="A0A9J6RA05"/>
<dbReference type="SFLD" id="SFLDG01140">
    <property type="entry name" value="C2.B:_Phosphomannomutase_and_P"/>
    <property type="match status" value="1"/>
</dbReference>
<name>A0A9J6RA05_9BACI</name>
<dbReference type="SUPFAM" id="SSF56784">
    <property type="entry name" value="HAD-like"/>
    <property type="match status" value="1"/>
</dbReference>
<dbReference type="GO" id="GO:0005829">
    <property type="term" value="C:cytosol"/>
    <property type="evidence" value="ECO:0007669"/>
    <property type="project" value="TreeGrafter"/>
</dbReference>
<dbReference type="NCBIfam" id="TIGR00099">
    <property type="entry name" value="Cof-subfamily"/>
    <property type="match status" value="1"/>
</dbReference>
<dbReference type="PANTHER" id="PTHR10000">
    <property type="entry name" value="PHOSPHOSERINE PHOSPHATASE"/>
    <property type="match status" value="1"/>
</dbReference>
<sequence>MNARQTPKAIFLDMDGTILNHYNEVSEKTKEVVARMREKGFYVFIATGRGQGEIYPLLPEGFEVDGIISSNGMTGYIGEEKVFEHSLPLPLVKKIIEKAQEQQVYYELFPASGERMVLKQDQSLLEKEVEDPKPESVGINEWLSRKKALEHEIDWVEEIKPDTYSKFYCFAKDQDHIVQWQKTLDQMKPWIDFTTSSSSKHNVEIMVAGITKASGIQSFLEHLNLSKNDILAIGDSYNDLTMFELAGQAVAMKNAPADIQTMVDDVTTFTCDNDGVYHYLMDRFFS</sequence>
<proteinExistence type="predicted"/>
<dbReference type="Gene3D" id="3.30.1240.10">
    <property type="match status" value="1"/>
</dbReference>
<dbReference type="InterPro" id="IPR023214">
    <property type="entry name" value="HAD_sf"/>
</dbReference>
<keyword evidence="1" id="KW-0378">Hydrolase</keyword>
<dbReference type="InterPro" id="IPR006379">
    <property type="entry name" value="HAD-SF_hydro_IIB"/>
</dbReference>
<protein>
    <submittedName>
        <fullName evidence="1">HAD family hydrolase</fullName>
    </submittedName>
</protein>
<dbReference type="EMBL" id="JAPRAT010000006">
    <property type="protein sequence ID" value="MCZ0702480.1"/>
    <property type="molecule type" value="Genomic_DNA"/>
</dbReference>